<dbReference type="GO" id="GO:0005829">
    <property type="term" value="C:cytosol"/>
    <property type="evidence" value="ECO:0007669"/>
    <property type="project" value="TreeGrafter"/>
</dbReference>
<evidence type="ECO:0000256" key="6">
    <source>
        <dbReference type="ARBA" id="ARBA00022576"/>
    </source>
</evidence>
<protein>
    <recommendedName>
        <fullName evidence="4 10">Glutamine--fructose-6-phosphate aminotransferase [isomerizing]</fullName>
        <ecNumber evidence="3 10">2.6.1.16</ecNumber>
    </recommendedName>
    <alternativeName>
        <fullName evidence="10">D-fructose-6-phosphate amidotransferase</fullName>
    </alternativeName>
    <alternativeName>
        <fullName evidence="10">GFAT</fullName>
    </alternativeName>
    <alternativeName>
        <fullName evidence="10">Glucosamine-6-phosphate synthase</fullName>
    </alternativeName>
    <alternativeName>
        <fullName evidence="10">Hexosephosphate aminotransferase</fullName>
    </alternativeName>
    <alternativeName>
        <fullName evidence="10">L-glutamine--D-fructose-6-phosphate amidotransferase</fullName>
    </alternativeName>
</protein>
<evidence type="ECO:0000256" key="10">
    <source>
        <dbReference type="HAMAP-Rule" id="MF_00164"/>
    </source>
</evidence>
<comment type="caution">
    <text evidence="13">The sequence shown here is derived from an EMBL/GenBank/DDBJ whole genome shotgun (WGS) entry which is preliminary data.</text>
</comment>
<dbReference type="CDD" id="cd05008">
    <property type="entry name" value="SIS_GlmS_GlmD_1"/>
    <property type="match status" value="1"/>
</dbReference>
<reference evidence="13 14" key="1">
    <citation type="journal article" date="2016" name="Nat. Commun.">
        <title>Thousands of microbial genomes shed light on interconnected biogeochemical processes in an aquifer system.</title>
        <authorList>
            <person name="Anantharaman K."/>
            <person name="Brown C.T."/>
            <person name="Hug L.A."/>
            <person name="Sharon I."/>
            <person name="Castelle C.J."/>
            <person name="Probst A.J."/>
            <person name="Thomas B.C."/>
            <person name="Singh A."/>
            <person name="Wilkins M.J."/>
            <person name="Karaoz U."/>
            <person name="Brodie E.L."/>
            <person name="Williams K.H."/>
            <person name="Hubbard S.S."/>
            <person name="Banfield J.F."/>
        </authorList>
    </citation>
    <scope>NUCLEOTIDE SEQUENCE [LARGE SCALE GENOMIC DNA]</scope>
</reference>
<dbReference type="NCBIfam" id="TIGR01135">
    <property type="entry name" value="glmS"/>
    <property type="match status" value="1"/>
</dbReference>
<dbReference type="Pfam" id="PF01380">
    <property type="entry name" value="SIS"/>
    <property type="match status" value="2"/>
</dbReference>
<dbReference type="AlphaFoldDB" id="A0A1F8DQ76"/>
<evidence type="ECO:0000313" key="14">
    <source>
        <dbReference type="Proteomes" id="UP000178946"/>
    </source>
</evidence>
<dbReference type="FunFam" id="3.40.50.10490:FF:000001">
    <property type="entry name" value="Glutamine--fructose-6-phosphate aminotransferase [isomerizing]"/>
    <property type="match status" value="1"/>
</dbReference>
<dbReference type="Gene3D" id="3.60.20.10">
    <property type="entry name" value="Glutamine Phosphoribosylpyrophosphate, subunit 1, domain 1"/>
    <property type="match status" value="1"/>
</dbReference>
<evidence type="ECO:0000259" key="11">
    <source>
        <dbReference type="PROSITE" id="PS51278"/>
    </source>
</evidence>
<dbReference type="SUPFAM" id="SSF56235">
    <property type="entry name" value="N-terminal nucleophile aminohydrolases (Ntn hydrolases)"/>
    <property type="match status" value="1"/>
</dbReference>
<name>A0A1F8DQ76_9BACT</name>
<comment type="function">
    <text evidence="10">Catalyzes the first step in hexosamine metabolism, converting fructose-6P into glucosamine-6P using glutamine as a nitrogen source.</text>
</comment>
<evidence type="ECO:0000256" key="8">
    <source>
        <dbReference type="ARBA" id="ARBA00022737"/>
    </source>
</evidence>
<dbReference type="InterPro" id="IPR005855">
    <property type="entry name" value="GFAT"/>
</dbReference>
<dbReference type="GO" id="GO:0006002">
    <property type="term" value="P:fructose 6-phosphate metabolic process"/>
    <property type="evidence" value="ECO:0007669"/>
    <property type="project" value="TreeGrafter"/>
</dbReference>
<dbReference type="InterPro" id="IPR046348">
    <property type="entry name" value="SIS_dom_sf"/>
</dbReference>
<evidence type="ECO:0000256" key="1">
    <source>
        <dbReference type="ARBA" id="ARBA00001031"/>
    </source>
</evidence>
<dbReference type="InterPro" id="IPR017932">
    <property type="entry name" value="GATase_2_dom"/>
</dbReference>
<keyword evidence="6 10" id="KW-0032">Aminotransferase</keyword>
<feature type="domain" description="SIS" evidence="12">
    <location>
        <begin position="291"/>
        <end position="430"/>
    </location>
</feature>
<evidence type="ECO:0000256" key="3">
    <source>
        <dbReference type="ARBA" id="ARBA00012916"/>
    </source>
</evidence>
<feature type="domain" description="SIS" evidence="12">
    <location>
        <begin position="462"/>
        <end position="603"/>
    </location>
</feature>
<dbReference type="FunFam" id="3.60.20.10:FF:000006">
    <property type="entry name" value="Glutamine--fructose-6-phosphate aminotransferase [isomerizing]"/>
    <property type="match status" value="1"/>
</dbReference>
<sequence>MCGIVGYIGKQKALPIIFDGIKALEYRGYDSAGAAVIGDGSVFCKKAVGKISVLEADLADADIPGSVGIAHSRWATHGVVTESNAHPHHDCEKNIWLVHNGIIENYKELKNALIGRGHKFVSETDTEVVAHLIEESRSQNLESRSLEDSVRLAVAQIKGTYGFAILDKREPEKLIAVRNFSPLILGIGDGEYFIASDASAVLKHTRNIIYLNDGEIAVLTKGGYKISDFGNKIIERAPSVIDWTAEEAQKGGYQHFMLKEIFEQPEAIENSIRGRLLVEEGAARLGGLAEVEQKLRDMKRLFIVACGTAYLAGRIGEYMLEEYAGIPVEVDLASEFRYRKPVFKEGDVVLAISQSGETADTLAALREAKQKGVLVLGIVNVVGSTIARETEAGVYQHIGPEIGVASTKAFTSQAMILALWTLLLGRQRNMSVETGKEIAEEIQKLPDLIRQILKQSESVKAIAKKYNRYENFLYLGRKYNLPTAMEGALKLKEISYVHAEGCGAGEMKHGPIAMIDENFPSVFIALKDSVYEKVISNIQEIKARGGPVIAVATEGDKEIREYADDVIFVPKTLEMLSPILAALPLQLFAYYFAAERGCDVDKPRNLAKSVTVE</sequence>
<dbReference type="InterPro" id="IPR035466">
    <property type="entry name" value="GlmS/AgaS_SIS"/>
</dbReference>
<feature type="active site" description="Nucleophile; for GATase activity" evidence="10">
    <location>
        <position position="2"/>
    </location>
</feature>
<feature type="domain" description="Glutamine amidotransferase type-2" evidence="11">
    <location>
        <begin position="2"/>
        <end position="222"/>
    </location>
</feature>
<keyword evidence="9" id="KW-0315">Glutamine amidotransferase</keyword>
<dbReference type="EC" id="2.6.1.16" evidence="3 10"/>
<dbReference type="PANTHER" id="PTHR10937">
    <property type="entry name" value="GLUCOSAMINE--FRUCTOSE-6-PHOSPHATE AMINOTRANSFERASE, ISOMERIZING"/>
    <property type="match status" value="1"/>
</dbReference>
<dbReference type="InterPro" id="IPR047084">
    <property type="entry name" value="GFAT_N"/>
</dbReference>
<dbReference type="HAMAP" id="MF_00164">
    <property type="entry name" value="GlmS"/>
    <property type="match status" value="1"/>
</dbReference>
<dbReference type="NCBIfam" id="NF001484">
    <property type="entry name" value="PRK00331.1"/>
    <property type="match status" value="1"/>
</dbReference>
<gene>
    <name evidence="10" type="primary">glmS</name>
    <name evidence="13" type="ORF">A3A20_03150</name>
</gene>
<dbReference type="InterPro" id="IPR001347">
    <property type="entry name" value="SIS_dom"/>
</dbReference>
<comment type="catalytic activity">
    <reaction evidence="1 10">
        <text>D-fructose 6-phosphate + L-glutamine = D-glucosamine 6-phosphate + L-glutamate</text>
        <dbReference type="Rhea" id="RHEA:13237"/>
        <dbReference type="ChEBI" id="CHEBI:29985"/>
        <dbReference type="ChEBI" id="CHEBI:58359"/>
        <dbReference type="ChEBI" id="CHEBI:58725"/>
        <dbReference type="ChEBI" id="CHEBI:61527"/>
        <dbReference type="EC" id="2.6.1.16"/>
    </reaction>
</comment>
<dbReference type="GO" id="GO:0004360">
    <property type="term" value="F:glutamine-fructose-6-phosphate transaminase (isomerizing) activity"/>
    <property type="evidence" value="ECO:0007669"/>
    <property type="project" value="UniProtKB-UniRule"/>
</dbReference>
<dbReference type="CDD" id="cd00714">
    <property type="entry name" value="GFAT"/>
    <property type="match status" value="1"/>
</dbReference>
<dbReference type="GO" id="GO:0006047">
    <property type="term" value="P:UDP-N-acetylglucosamine metabolic process"/>
    <property type="evidence" value="ECO:0007669"/>
    <property type="project" value="TreeGrafter"/>
</dbReference>
<dbReference type="PANTHER" id="PTHR10937:SF0">
    <property type="entry name" value="GLUTAMINE--FRUCTOSE-6-PHOSPHATE TRANSAMINASE (ISOMERIZING)"/>
    <property type="match status" value="1"/>
</dbReference>
<dbReference type="GO" id="GO:0006487">
    <property type="term" value="P:protein N-linked glycosylation"/>
    <property type="evidence" value="ECO:0007669"/>
    <property type="project" value="TreeGrafter"/>
</dbReference>
<proteinExistence type="inferred from homology"/>
<comment type="subunit">
    <text evidence="10">Homodimer.</text>
</comment>
<evidence type="ECO:0000256" key="2">
    <source>
        <dbReference type="ARBA" id="ARBA00004496"/>
    </source>
</evidence>
<evidence type="ECO:0000256" key="4">
    <source>
        <dbReference type="ARBA" id="ARBA00016090"/>
    </source>
</evidence>
<accession>A0A1F8DQ76</accession>
<dbReference type="Gene3D" id="3.40.50.10490">
    <property type="entry name" value="Glucose-6-phosphate isomerase like protein, domain 1"/>
    <property type="match status" value="2"/>
</dbReference>
<feature type="initiator methionine" description="Removed" evidence="10">
    <location>
        <position position="1"/>
    </location>
</feature>
<dbReference type="InterPro" id="IPR029055">
    <property type="entry name" value="Ntn_hydrolases_N"/>
</dbReference>
<dbReference type="InterPro" id="IPR035490">
    <property type="entry name" value="GlmS/FrlB_SIS"/>
</dbReference>
<evidence type="ECO:0000256" key="9">
    <source>
        <dbReference type="ARBA" id="ARBA00022962"/>
    </source>
</evidence>
<evidence type="ECO:0000313" key="13">
    <source>
        <dbReference type="EMBL" id="OGM90783.1"/>
    </source>
</evidence>
<dbReference type="GO" id="GO:0097367">
    <property type="term" value="F:carbohydrate derivative binding"/>
    <property type="evidence" value="ECO:0007669"/>
    <property type="project" value="InterPro"/>
</dbReference>
<keyword evidence="8" id="KW-0677">Repeat</keyword>
<dbReference type="CDD" id="cd05009">
    <property type="entry name" value="SIS_GlmS_GlmD_2"/>
    <property type="match status" value="1"/>
</dbReference>
<keyword evidence="5 10" id="KW-0963">Cytoplasm</keyword>
<organism evidence="13 14">
    <name type="scientific">Candidatus Wolfebacteria bacterium RIFCSPLOWO2_01_FULL_45_19</name>
    <dbReference type="NCBI Taxonomy" id="1802557"/>
    <lineage>
        <taxon>Bacteria</taxon>
        <taxon>Candidatus Wolfeibacteriota</taxon>
    </lineage>
</organism>
<dbReference type="Pfam" id="PF13522">
    <property type="entry name" value="GATase_6"/>
    <property type="match status" value="1"/>
</dbReference>
<evidence type="ECO:0000256" key="5">
    <source>
        <dbReference type="ARBA" id="ARBA00022490"/>
    </source>
</evidence>
<feature type="active site" description="For Fru-6P isomerization activity" evidence="10">
    <location>
        <position position="608"/>
    </location>
</feature>
<dbReference type="Proteomes" id="UP000178946">
    <property type="component" value="Unassembled WGS sequence"/>
</dbReference>
<evidence type="ECO:0000256" key="7">
    <source>
        <dbReference type="ARBA" id="ARBA00022679"/>
    </source>
</evidence>
<dbReference type="PROSITE" id="PS51464">
    <property type="entry name" value="SIS"/>
    <property type="match status" value="2"/>
</dbReference>
<comment type="subcellular location">
    <subcellularLocation>
        <location evidence="2 10">Cytoplasm</location>
    </subcellularLocation>
</comment>
<dbReference type="PROSITE" id="PS51278">
    <property type="entry name" value="GATASE_TYPE_2"/>
    <property type="match status" value="1"/>
</dbReference>
<dbReference type="GO" id="GO:0005975">
    <property type="term" value="P:carbohydrate metabolic process"/>
    <property type="evidence" value="ECO:0007669"/>
    <property type="project" value="UniProtKB-UniRule"/>
</dbReference>
<dbReference type="EMBL" id="MGIR01000008">
    <property type="protein sequence ID" value="OGM90783.1"/>
    <property type="molecule type" value="Genomic_DNA"/>
</dbReference>
<keyword evidence="7 10" id="KW-0808">Transferase</keyword>
<evidence type="ECO:0000259" key="12">
    <source>
        <dbReference type="PROSITE" id="PS51464"/>
    </source>
</evidence>
<dbReference type="STRING" id="1802557.A3A20_03150"/>
<dbReference type="SUPFAM" id="SSF53697">
    <property type="entry name" value="SIS domain"/>
    <property type="match status" value="1"/>
</dbReference>